<dbReference type="InterPro" id="IPR029044">
    <property type="entry name" value="Nucleotide-diphossugar_trans"/>
</dbReference>
<dbReference type="SUPFAM" id="SSF53448">
    <property type="entry name" value="Nucleotide-diphospho-sugar transferases"/>
    <property type="match status" value="1"/>
</dbReference>
<evidence type="ECO:0000259" key="3">
    <source>
        <dbReference type="Pfam" id="PF00535"/>
    </source>
</evidence>
<dbReference type="STRING" id="1167006.UWK_02257"/>
<protein>
    <submittedName>
        <fullName evidence="4">Glycosyl transferase</fullName>
    </submittedName>
</protein>
<name>M1PAW8_DESSD</name>
<organism evidence="4 5">
    <name type="scientific">Desulfocapsa sulfexigens (strain DSM 10523 / SB164P1)</name>
    <dbReference type="NCBI Taxonomy" id="1167006"/>
    <lineage>
        <taxon>Bacteria</taxon>
        <taxon>Pseudomonadati</taxon>
        <taxon>Thermodesulfobacteriota</taxon>
        <taxon>Desulfobulbia</taxon>
        <taxon>Desulfobulbales</taxon>
        <taxon>Desulfocapsaceae</taxon>
        <taxon>Desulfocapsa</taxon>
    </lineage>
</organism>
<dbReference type="RefSeq" id="WP_015404485.1">
    <property type="nucleotide sequence ID" value="NC_020304.1"/>
</dbReference>
<keyword evidence="1" id="KW-0328">Glycosyltransferase</keyword>
<proteinExistence type="predicted"/>
<keyword evidence="5" id="KW-1185">Reference proteome</keyword>
<dbReference type="PANTHER" id="PTHR22916">
    <property type="entry name" value="GLYCOSYLTRANSFERASE"/>
    <property type="match status" value="1"/>
</dbReference>
<reference evidence="5" key="1">
    <citation type="journal article" date="2013" name="Stand. Genomic Sci.">
        <title>Complete genome sequence of Desulfocapsa sulfexigens, a marine deltaproteobacterium specialized in disproportionating inorganic sulfur compounds.</title>
        <authorList>
            <person name="Finster K.W."/>
            <person name="Kjeldsen K.U."/>
            <person name="Kube M."/>
            <person name="Reinhardt R."/>
            <person name="Mussmann M."/>
            <person name="Amann R."/>
            <person name="Schreiber L."/>
        </authorList>
    </citation>
    <scope>NUCLEOTIDE SEQUENCE [LARGE SCALE GENOMIC DNA]</scope>
    <source>
        <strain evidence="5">DSM 10523 / SB164P1</strain>
    </source>
</reference>
<dbReference type="PANTHER" id="PTHR22916:SF51">
    <property type="entry name" value="GLYCOSYLTRANSFERASE EPSH-RELATED"/>
    <property type="match status" value="1"/>
</dbReference>
<dbReference type="KEGG" id="dsf:UWK_02257"/>
<dbReference type="EMBL" id="CP003985">
    <property type="protein sequence ID" value="AGF78797.1"/>
    <property type="molecule type" value="Genomic_DNA"/>
</dbReference>
<evidence type="ECO:0000256" key="2">
    <source>
        <dbReference type="ARBA" id="ARBA00022679"/>
    </source>
</evidence>
<dbReference type="eggNOG" id="COG1215">
    <property type="taxonomic scope" value="Bacteria"/>
</dbReference>
<evidence type="ECO:0000313" key="5">
    <source>
        <dbReference type="Proteomes" id="UP000011721"/>
    </source>
</evidence>
<sequence length="348" mass="40511">MMALQRQAVKMNPPNVSLIIPAYNVETYISECLESVVNQTLENIEIIIVDDGSTDNTLQVSEKYQSIDSRIKIIKQANSGTSCARNIGVKQSTGEYVLFIDSDDWIANNTCEILYKKAKKHNLDVLVYEYYLAIGDRRIKRNSYLHENIITGKIFLTESLNYNSFCLSACNKFITRDLAIKIPFRENHVHEDIEFSYLIMLDAKRVAMCNEYLYYYRRFRTGSNTSELKMKNIFDLFKIYNFIETSICKSSFSDVLKSNGYNIAKFEKLNMESVYKLIDKSNKNDGTKQIIHFLKSNNEFRRLGWFYVLNGKSIKHKLSFTLFWLQPKIFMSLGKLSYPVLRLLKLAV</sequence>
<dbReference type="GO" id="GO:0016758">
    <property type="term" value="F:hexosyltransferase activity"/>
    <property type="evidence" value="ECO:0007669"/>
    <property type="project" value="UniProtKB-ARBA"/>
</dbReference>
<dbReference type="Proteomes" id="UP000011721">
    <property type="component" value="Chromosome"/>
</dbReference>
<dbReference type="OrthoDB" id="5418498at2"/>
<dbReference type="InterPro" id="IPR001173">
    <property type="entry name" value="Glyco_trans_2-like"/>
</dbReference>
<evidence type="ECO:0000256" key="1">
    <source>
        <dbReference type="ARBA" id="ARBA00022676"/>
    </source>
</evidence>
<evidence type="ECO:0000313" key="4">
    <source>
        <dbReference type="EMBL" id="AGF78797.1"/>
    </source>
</evidence>
<dbReference type="Gene3D" id="3.90.550.10">
    <property type="entry name" value="Spore Coat Polysaccharide Biosynthesis Protein SpsA, Chain A"/>
    <property type="match status" value="1"/>
</dbReference>
<dbReference type="CDD" id="cd00761">
    <property type="entry name" value="Glyco_tranf_GTA_type"/>
    <property type="match status" value="1"/>
</dbReference>
<dbReference type="HOGENOM" id="CLU_025996_25_4_7"/>
<dbReference type="Pfam" id="PF00535">
    <property type="entry name" value="Glycos_transf_2"/>
    <property type="match status" value="1"/>
</dbReference>
<keyword evidence="2 4" id="KW-0808">Transferase</keyword>
<dbReference type="AlphaFoldDB" id="M1PAW8"/>
<accession>M1PAW8</accession>
<gene>
    <name evidence="4" type="ordered locus">UWK_02257</name>
</gene>
<feature type="domain" description="Glycosyltransferase 2-like" evidence="3">
    <location>
        <begin position="17"/>
        <end position="180"/>
    </location>
</feature>